<dbReference type="RefSeq" id="WP_105063597.1">
    <property type="nucleotide sequence ID" value="NZ_BSOU01000002.1"/>
</dbReference>
<reference evidence="2" key="4">
    <citation type="submission" date="2023-01" db="EMBL/GenBank/DDBJ databases">
        <title>Draft genome sequence of Aliivibrio sifiae strain NBRC 105001.</title>
        <authorList>
            <person name="Sun Q."/>
            <person name="Mori K."/>
        </authorList>
    </citation>
    <scope>NUCLEOTIDE SEQUENCE</scope>
    <source>
        <strain evidence="2">NBRC 105001</strain>
    </source>
</reference>
<evidence type="ECO:0000259" key="1">
    <source>
        <dbReference type="PROSITE" id="PS50943"/>
    </source>
</evidence>
<dbReference type="SMART" id="SM00530">
    <property type="entry name" value="HTH_XRE"/>
    <property type="match status" value="1"/>
</dbReference>
<proteinExistence type="predicted"/>
<evidence type="ECO:0000313" key="2">
    <source>
        <dbReference type="EMBL" id="GLR74095.1"/>
    </source>
</evidence>
<dbReference type="EMBL" id="BSOU01000002">
    <property type="protein sequence ID" value="GLR74095.1"/>
    <property type="molecule type" value="Genomic_DNA"/>
</dbReference>
<dbReference type="Proteomes" id="UP000239273">
    <property type="component" value="Unassembled WGS sequence"/>
</dbReference>
<reference evidence="2" key="1">
    <citation type="journal article" date="2014" name="Int. J. Syst. Evol. Microbiol.">
        <title>Complete genome of a new Firmicutes species belonging to the dominant human colonic microbiota ('Ruminococcus bicirculans') reveals two chromosomes and a selective capacity to utilize plant glucans.</title>
        <authorList>
            <consortium name="NISC Comparative Sequencing Program"/>
            <person name="Wegmann U."/>
            <person name="Louis P."/>
            <person name="Goesmann A."/>
            <person name="Henrissat B."/>
            <person name="Duncan S.H."/>
            <person name="Flint H.J."/>
        </authorList>
    </citation>
    <scope>NUCLEOTIDE SEQUENCE</scope>
    <source>
        <strain evidence="2">NBRC 105001</strain>
    </source>
</reference>
<protein>
    <recommendedName>
        <fullName evidence="1">HTH cro/C1-type domain-containing protein</fullName>
    </recommendedName>
</protein>
<reference evidence="5" key="3">
    <citation type="journal article" date="2019" name="Int. J. Syst. Evol. Microbiol.">
        <title>The Global Catalogue of Microorganisms (GCM) 10K type strain sequencing project: providing services to taxonomists for standard genome sequencing and annotation.</title>
        <authorList>
            <consortium name="The Broad Institute Genomics Platform"/>
            <consortium name="The Broad Institute Genome Sequencing Center for Infectious Disease"/>
            <person name="Wu L."/>
            <person name="Ma J."/>
        </authorList>
    </citation>
    <scope>NUCLEOTIDE SEQUENCE [LARGE SCALE GENOMIC DNA]</scope>
    <source>
        <strain evidence="5">NBRC 105001</strain>
    </source>
</reference>
<dbReference type="EMBL" id="MSCP01000002">
    <property type="protein sequence ID" value="PQJ86791.1"/>
    <property type="molecule type" value="Genomic_DNA"/>
</dbReference>
<dbReference type="OrthoDB" id="5875726at2"/>
<accession>A0A2S7X5Z9</accession>
<dbReference type="CDD" id="cd00093">
    <property type="entry name" value="HTH_XRE"/>
    <property type="match status" value="1"/>
</dbReference>
<evidence type="ECO:0000313" key="3">
    <source>
        <dbReference type="EMBL" id="PQJ86791.1"/>
    </source>
</evidence>
<organism evidence="3 4">
    <name type="scientific">Aliivibrio sifiae</name>
    <dbReference type="NCBI Taxonomy" id="566293"/>
    <lineage>
        <taxon>Bacteria</taxon>
        <taxon>Pseudomonadati</taxon>
        <taxon>Pseudomonadota</taxon>
        <taxon>Gammaproteobacteria</taxon>
        <taxon>Vibrionales</taxon>
        <taxon>Vibrionaceae</taxon>
        <taxon>Aliivibrio</taxon>
    </lineage>
</organism>
<dbReference type="SUPFAM" id="SSF47413">
    <property type="entry name" value="lambda repressor-like DNA-binding domains"/>
    <property type="match status" value="1"/>
</dbReference>
<name>A0A2S7X5Z9_9GAMM</name>
<keyword evidence="5" id="KW-1185">Reference proteome</keyword>
<dbReference type="AlphaFoldDB" id="A0A2S7X5Z9"/>
<reference evidence="3 4" key="2">
    <citation type="submission" date="2016-12" db="EMBL/GenBank/DDBJ databases">
        <title>Diversity of luminous bacteria.</title>
        <authorList>
            <person name="Yoshizawa S."/>
            <person name="Kogure K."/>
        </authorList>
    </citation>
    <scope>NUCLEOTIDE SEQUENCE [LARGE SCALE GENOMIC DNA]</scope>
    <source>
        <strain evidence="3 4">NBRC 105001</strain>
    </source>
</reference>
<evidence type="ECO:0000313" key="4">
    <source>
        <dbReference type="Proteomes" id="UP000239273"/>
    </source>
</evidence>
<feature type="domain" description="HTH cro/C1-type" evidence="1">
    <location>
        <begin position="48"/>
        <end position="101"/>
    </location>
</feature>
<dbReference type="Proteomes" id="UP001156660">
    <property type="component" value="Unassembled WGS sequence"/>
</dbReference>
<dbReference type="GO" id="GO:0003677">
    <property type="term" value="F:DNA binding"/>
    <property type="evidence" value="ECO:0007669"/>
    <property type="project" value="InterPro"/>
</dbReference>
<dbReference type="PROSITE" id="PS50943">
    <property type="entry name" value="HTH_CROC1"/>
    <property type="match status" value="1"/>
</dbReference>
<comment type="caution">
    <text evidence="3">The sequence shown here is derived from an EMBL/GenBank/DDBJ whole genome shotgun (WGS) entry which is preliminary data.</text>
</comment>
<dbReference type="InterPro" id="IPR001387">
    <property type="entry name" value="Cro/C1-type_HTH"/>
</dbReference>
<gene>
    <name evidence="3" type="ORF">BTO23_11680</name>
    <name evidence="2" type="ORF">GCM10007855_09690</name>
</gene>
<dbReference type="Gene3D" id="1.10.260.40">
    <property type="entry name" value="lambda repressor-like DNA-binding domains"/>
    <property type="match status" value="1"/>
</dbReference>
<sequence length="103" mass="11866">MDTNEAQVKLTSLYNEMQGLIDEITQLKTNPSSKLRLDHQYAELEKILLEKRKQLGISIEDLELQTDISFSTIQRILKDPHNAKLSNVLSICNELGVKLWIEK</sequence>
<dbReference type="Pfam" id="PF01381">
    <property type="entry name" value="HTH_3"/>
    <property type="match status" value="1"/>
</dbReference>
<evidence type="ECO:0000313" key="5">
    <source>
        <dbReference type="Proteomes" id="UP001156660"/>
    </source>
</evidence>
<dbReference type="InterPro" id="IPR010982">
    <property type="entry name" value="Lambda_DNA-bd_dom_sf"/>
</dbReference>